<dbReference type="InterPro" id="IPR036565">
    <property type="entry name" value="Mur-like_cat_sf"/>
</dbReference>
<dbReference type="SUPFAM" id="SSF51984">
    <property type="entry name" value="MurCD N-terminal domain"/>
    <property type="match status" value="1"/>
</dbReference>
<dbReference type="GO" id="GO:0008764">
    <property type="term" value="F:UDP-N-acetylmuramoylalanine-D-glutamate ligase activity"/>
    <property type="evidence" value="ECO:0007669"/>
    <property type="project" value="UniProtKB-UniRule"/>
</dbReference>
<dbReference type="InterPro" id="IPR005762">
    <property type="entry name" value="MurD"/>
</dbReference>
<evidence type="ECO:0000256" key="7">
    <source>
        <dbReference type="HAMAP-Rule" id="MF_00639"/>
    </source>
</evidence>
<keyword evidence="6 7" id="KW-0067">ATP-binding</keyword>
<evidence type="ECO:0000256" key="4">
    <source>
        <dbReference type="ARBA" id="ARBA00022598"/>
    </source>
</evidence>
<dbReference type="GO" id="GO:0009252">
    <property type="term" value="P:peptidoglycan biosynthetic process"/>
    <property type="evidence" value="ECO:0007669"/>
    <property type="project" value="UniProtKB-UniRule"/>
</dbReference>
<evidence type="ECO:0000313" key="12">
    <source>
        <dbReference type="Proteomes" id="UP000280842"/>
    </source>
</evidence>
<comment type="similarity">
    <text evidence="7">Belongs to the MurCDEF family.</text>
</comment>
<name>A0A3M0BDL3_9AQUI</name>
<keyword evidence="3 7" id="KW-0963">Cytoplasm</keyword>
<keyword evidence="4 7" id="KW-0436">Ligase</keyword>
<keyword evidence="12" id="KW-1185">Reference proteome</keyword>
<protein>
    <recommendedName>
        <fullName evidence="7 8">UDP-N-acetylmuramoylalanine--D-glutamate ligase</fullName>
        <ecNumber evidence="7 8">6.3.2.9</ecNumber>
    </recommendedName>
    <alternativeName>
        <fullName evidence="7">D-glutamic acid-adding enzyme</fullName>
    </alternativeName>
    <alternativeName>
        <fullName evidence="7">UDP-N-acetylmuramoyl-L-alanyl-D-glutamate synthetase</fullName>
    </alternativeName>
</protein>
<dbReference type="Pfam" id="PF02875">
    <property type="entry name" value="Mur_ligase_C"/>
    <property type="match status" value="1"/>
</dbReference>
<evidence type="ECO:0000313" key="11">
    <source>
        <dbReference type="EMBL" id="RMA93058.1"/>
    </source>
</evidence>
<gene>
    <name evidence="7" type="primary">murD</name>
    <name evidence="11" type="ORF">CLV39_1538</name>
</gene>
<keyword evidence="7 8" id="KW-0132">Cell division</keyword>
<dbReference type="GO" id="GO:0008360">
    <property type="term" value="P:regulation of cell shape"/>
    <property type="evidence" value="ECO:0007669"/>
    <property type="project" value="UniProtKB-KW"/>
</dbReference>
<comment type="pathway">
    <text evidence="2 7 8">Cell wall biogenesis; peptidoglycan biosynthesis.</text>
</comment>
<evidence type="ECO:0000256" key="6">
    <source>
        <dbReference type="ARBA" id="ARBA00022840"/>
    </source>
</evidence>
<dbReference type="AlphaFoldDB" id="A0A3M0BDL3"/>
<comment type="caution">
    <text evidence="11">The sequence shown here is derived from an EMBL/GenBank/DDBJ whole genome shotgun (WGS) entry which is preliminary data.</text>
</comment>
<dbReference type="Gene3D" id="3.40.1190.10">
    <property type="entry name" value="Mur-like, catalytic domain"/>
    <property type="match status" value="1"/>
</dbReference>
<reference evidence="11 12" key="1">
    <citation type="submission" date="2018-10" db="EMBL/GenBank/DDBJ databases">
        <title>Genomic Encyclopedia of Archaeal and Bacterial Type Strains, Phase II (KMG-II): from individual species to whole genera.</title>
        <authorList>
            <person name="Goeker M."/>
        </authorList>
    </citation>
    <scope>NUCLEOTIDE SEQUENCE [LARGE SCALE GENOMIC DNA]</scope>
    <source>
        <strain evidence="11 12">VM1</strain>
    </source>
</reference>
<feature type="domain" description="Mur ligase central" evidence="10">
    <location>
        <begin position="85"/>
        <end position="248"/>
    </location>
</feature>
<dbReference type="Pfam" id="PF08245">
    <property type="entry name" value="Mur_ligase_M"/>
    <property type="match status" value="1"/>
</dbReference>
<dbReference type="EMBL" id="REFO01000015">
    <property type="protein sequence ID" value="RMA93058.1"/>
    <property type="molecule type" value="Genomic_DNA"/>
</dbReference>
<dbReference type="RefSeq" id="WP_121923641.1">
    <property type="nucleotide sequence ID" value="NZ_REFO01000015.1"/>
</dbReference>
<dbReference type="PANTHER" id="PTHR43692:SF1">
    <property type="entry name" value="UDP-N-ACETYLMURAMOYLALANINE--D-GLUTAMATE LIGASE"/>
    <property type="match status" value="1"/>
</dbReference>
<evidence type="ECO:0000256" key="1">
    <source>
        <dbReference type="ARBA" id="ARBA00004496"/>
    </source>
</evidence>
<dbReference type="SUPFAM" id="SSF53244">
    <property type="entry name" value="MurD-like peptide ligases, peptide-binding domain"/>
    <property type="match status" value="1"/>
</dbReference>
<dbReference type="InterPro" id="IPR004101">
    <property type="entry name" value="Mur_ligase_C"/>
</dbReference>
<dbReference type="NCBIfam" id="TIGR01087">
    <property type="entry name" value="murD"/>
    <property type="match status" value="1"/>
</dbReference>
<dbReference type="InterPro" id="IPR036615">
    <property type="entry name" value="Mur_ligase_C_dom_sf"/>
</dbReference>
<dbReference type="GO" id="GO:0071555">
    <property type="term" value="P:cell wall organization"/>
    <property type="evidence" value="ECO:0007669"/>
    <property type="project" value="UniProtKB-KW"/>
</dbReference>
<dbReference type="GO" id="GO:0005737">
    <property type="term" value="C:cytoplasm"/>
    <property type="evidence" value="ECO:0007669"/>
    <property type="project" value="UniProtKB-SubCell"/>
</dbReference>
<dbReference type="EC" id="6.3.2.9" evidence="7 8"/>
<keyword evidence="5 7" id="KW-0547">Nucleotide-binding</keyword>
<comment type="function">
    <text evidence="7 8">Cell wall formation. Catalyzes the addition of glutamate to the nucleotide precursor UDP-N-acetylmuramoyl-L-alanine (UMA).</text>
</comment>
<dbReference type="OrthoDB" id="9809796at2"/>
<feature type="domain" description="Mur ligase C-terminal" evidence="9">
    <location>
        <begin position="272"/>
        <end position="389"/>
    </location>
</feature>
<keyword evidence="7 8" id="KW-0961">Cell wall biogenesis/degradation</keyword>
<dbReference type="GO" id="GO:0051301">
    <property type="term" value="P:cell division"/>
    <property type="evidence" value="ECO:0007669"/>
    <property type="project" value="UniProtKB-KW"/>
</dbReference>
<evidence type="ECO:0000259" key="10">
    <source>
        <dbReference type="Pfam" id="PF08245"/>
    </source>
</evidence>
<organism evidence="11 12">
    <name type="scientific">Hydrogenothermus marinus</name>
    <dbReference type="NCBI Taxonomy" id="133270"/>
    <lineage>
        <taxon>Bacteria</taxon>
        <taxon>Pseudomonadati</taxon>
        <taxon>Aquificota</taxon>
        <taxon>Aquificia</taxon>
        <taxon>Aquificales</taxon>
        <taxon>Hydrogenothermaceae</taxon>
        <taxon>Hydrogenothermus</taxon>
    </lineage>
</organism>
<dbReference type="GO" id="GO:0005524">
    <property type="term" value="F:ATP binding"/>
    <property type="evidence" value="ECO:0007669"/>
    <property type="project" value="UniProtKB-UniRule"/>
</dbReference>
<feature type="binding site" evidence="7">
    <location>
        <begin position="87"/>
        <end position="93"/>
    </location>
    <ligand>
        <name>ATP</name>
        <dbReference type="ChEBI" id="CHEBI:30616"/>
    </ligand>
</feature>
<dbReference type="Gene3D" id="3.90.190.20">
    <property type="entry name" value="Mur ligase, C-terminal domain"/>
    <property type="match status" value="1"/>
</dbReference>
<proteinExistence type="inferred from homology"/>
<dbReference type="HAMAP" id="MF_00639">
    <property type="entry name" value="MurD"/>
    <property type="match status" value="1"/>
</dbReference>
<evidence type="ECO:0000256" key="8">
    <source>
        <dbReference type="RuleBase" id="RU003664"/>
    </source>
</evidence>
<dbReference type="SUPFAM" id="SSF53623">
    <property type="entry name" value="MurD-like peptide ligases, catalytic domain"/>
    <property type="match status" value="1"/>
</dbReference>
<keyword evidence="7 8" id="KW-0131">Cell cycle</keyword>
<evidence type="ECO:0000256" key="3">
    <source>
        <dbReference type="ARBA" id="ARBA00022490"/>
    </source>
</evidence>
<keyword evidence="7 8" id="KW-0133">Cell shape</keyword>
<sequence length="417" mass="47707">MILIYGKGKTGSSVYKFCERHNINAKLVDDKDFNSDILNKVKEIIVSPGIPFYHNIFKLAKKNKIPIISDIEFGYRFYKGKIIAITGTDGKTTTSSLIYKILKDAKKDVYIGGNYGIPFLEIVEKNNNNSIAVLELSSFQLYSIKNFKADISLILNIDTDHLDWHKKRKHYILSKLKIIKNQTKDDLLIINSKIKNLIKGKTCPKTLTVDINKYINENLLKIENIEIDINNLKLKGKHNLENIAFAVLTTLNLGINPEKIKKSVEDFKPIPHRLEFIKNINGIEIYNDAKSTTVHATEKAIQSFNKKIILIIGGINKGSDFSILNKYENKIKAFILIGRDKHQIKEQLTSDKSFIYNTNIFLENTLEDAVKKAFEIAKENEIVLFSPACASFDMFKNYIDRGEKFKEIVKKYETSAI</sequence>
<evidence type="ECO:0000259" key="9">
    <source>
        <dbReference type="Pfam" id="PF02875"/>
    </source>
</evidence>
<dbReference type="UniPathway" id="UPA00219"/>
<keyword evidence="7 8" id="KW-0573">Peptidoglycan synthesis</keyword>
<evidence type="ECO:0000256" key="5">
    <source>
        <dbReference type="ARBA" id="ARBA00022741"/>
    </source>
</evidence>
<comment type="catalytic activity">
    <reaction evidence="7 8">
        <text>UDP-N-acetyl-alpha-D-muramoyl-L-alanine + D-glutamate + ATP = UDP-N-acetyl-alpha-D-muramoyl-L-alanyl-D-glutamate + ADP + phosphate + H(+)</text>
        <dbReference type="Rhea" id="RHEA:16429"/>
        <dbReference type="ChEBI" id="CHEBI:15378"/>
        <dbReference type="ChEBI" id="CHEBI:29986"/>
        <dbReference type="ChEBI" id="CHEBI:30616"/>
        <dbReference type="ChEBI" id="CHEBI:43474"/>
        <dbReference type="ChEBI" id="CHEBI:83898"/>
        <dbReference type="ChEBI" id="CHEBI:83900"/>
        <dbReference type="ChEBI" id="CHEBI:456216"/>
        <dbReference type="EC" id="6.3.2.9"/>
    </reaction>
</comment>
<dbReference type="InterPro" id="IPR013221">
    <property type="entry name" value="Mur_ligase_cen"/>
</dbReference>
<dbReference type="Proteomes" id="UP000280842">
    <property type="component" value="Unassembled WGS sequence"/>
</dbReference>
<dbReference type="PANTHER" id="PTHR43692">
    <property type="entry name" value="UDP-N-ACETYLMURAMOYLALANINE--D-GLUTAMATE LIGASE"/>
    <property type="match status" value="1"/>
</dbReference>
<comment type="subcellular location">
    <subcellularLocation>
        <location evidence="1 7 8">Cytoplasm</location>
    </subcellularLocation>
</comment>
<accession>A0A3M0BDL3</accession>
<evidence type="ECO:0000256" key="2">
    <source>
        <dbReference type="ARBA" id="ARBA00004752"/>
    </source>
</evidence>